<reference evidence="1" key="1">
    <citation type="submission" date="2021-01" db="EMBL/GenBank/DDBJ databases">
        <title>Chromosome-level genome assembly of a human fungal pathogen reveals clustering of transcriptionally co-regulated genes.</title>
        <authorList>
            <person name="Voorhies M."/>
            <person name="Cohen S."/>
            <person name="Shea T.P."/>
            <person name="Petrus S."/>
            <person name="Munoz J.F."/>
            <person name="Poplawski S."/>
            <person name="Goldman W.E."/>
            <person name="Michael T."/>
            <person name="Cuomo C.A."/>
            <person name="Sil A."/>
            <person name="Beyhan S."/>
        </authorList>
    </citation>
    <scope>NUCLEOTIDE SEQUENCE</scope>
    <source>
        <strain evidence="1">WU24</strain>
    </source>
</reference>
<evidence type="ECO:0000313" key="1">
    <source>
        <dbReference type="EMBL" id="QSS63693.1"/>
    </source>
</evidence>
<gene>
    <name evidence="1" type="ORF">I7I51_00752</name>
</gene>
<proteinExistence type="predicted"/>
<dbReference type="EMBL" id="CP069114">
    <property type="protein sequence ID" value="QSS63693.1"/>
    <property type="molecule type" value="Genomic_DNA"/>
</dbReference>
<dbReference type="Proteomes" id="UP000663671">
    <property type="component" value="Chromosome 1"/>
</dbReference>
<accession>A0A8A1MGA3</accession>
<dbReference type="OrthoDB" id="10532812at2759"/>
<dbReference type="VEuPathDB" id="FungiDB:I7I51_00752"/>
<name>A0A8A1MGA3_AJECA</name>
<protein>
    <submittedName>
        <fullName evidence="1">Uncharacterized protein</fullName>
    </submittedName>
</protein>
<organism evidence="1 2">
    <name type="scientific">Ajellomyces capsulatus</name>
    <name type="common">Darling's disease fungus</name>
    <name type="synonym">Histoplasma capsulatum</name>
    <dbReference type="NCBI Taxonomy" id="5037"/>
    <lineage>
        <taxon>Eukaryota</taxon>
        <taxon>Fungi</taxon>
        <taxon>Dikarya</taxon>
        <taxon>Ascomycota</taxon>
        <taxon>Pezizomycotina</taxon>
        <taxon>Eurotiomycetes</taxon>
        <taxon>Eurotiomycetidae</taxon>
        <taxon>Onygenales</taxon>
        <taxon>Ajellomycetaceae</taxon>
        <taxon>Histoplasma</taxon>
    </lineage>
</organism>
<evidence type="ECO:0000313" key="2">
    <source>
        <dbReference type="Proteomes" id="UP000663671"/>
    </source>
</evidence>
<dbReference type="AlphaFoldDB" id="A0A8A1MGA3"/>
<sequence length="80" mass="8921">MSILGYITDLGNMIESIALFFFAFDFVTRNPLQVAGVDKTDIDSPPGTDLLGNSGDLCENFGMKEKGEYEVFWLERFGES</sequence>